<dbReference type="InterPro" id="IPR000757">
    <property type="entry name" value="Beta-glucanase-like"/>
</dbReference>
<evidence type="ECO:0000256" key="5">
    <source>
        <dbReference type="ARBA" id="ARBA00022989"/>
    </source>
</evidence>
<dbReference type="Pfam" id="PF03935">
    <property type="entry name" value="SKN1_KRE6_Sbg1"/>
    <property type="match status" value="1"/>
</dbReference>
<evidence type="ECO:0000256" key="10">
    <source>
        <dbReference type="SAM" id="Phobius"/>
    </source>
</evidence>
<dbReference type="PANTHER" id="PTHR31361">
    <property type="entry name" value="BETA-GLUCAN SYNTHESIS-ASSOCIATED PROTEIN KRE6-RELATED"/>
    <property type="match status" value="1"/>
</dbReference>
<keyword evidence="8" id="KW-0961">Cell wall biogenesis/degradation</keyword>
<keyword evidence="4" id="KW-0735">Signal-anchor</keyword>
<dbReference type="AlphaFoldDB" id="A0A5C3L2P4"/>
<feature type="transmembrane region" description="Helical" evidence="10">
    <location>
        <begin position="84"/>
        <end position="107"/>
    </location>
</feature>
<dbReference type="GO" id="GO:0005886">
    <property type="term" value="C:plasma membrane"/>
    <property type="evidence" value="ECO:0007669"/>
    <property type="project" value="TreeGrafter"/>
</dbReference>
<keyword evidence="13" id="KW-1185">Reference proteome</keyword>
<evidence type="ECO:0000256" key="1">
    <source>
        <dbReference type="ARBA" id="ARBA00004606"/>
    </source>
</evidence>
<keyword evidence="5 10" id="KW-1133">Transmembrane helix</keyword>
<evidence type="ECO:0000256" key="8">
    <source>
        <dbReference type="ARBA" id="ARBA00023316"/>
    </source>
</evidence>
<comment type="subcellular location">
    <subcellularLocation>
        <location evidence="1">Membrane</location>
        <topology evidence="1">Single-pass type II membrane protein</topology>
    </subcellularLocation>
</comment>
<sequence length="581" mass="63820">MNHGFTQDSSASATSLLSDNDKRGSTMSRQSQIAAKYSLPPAPQSWGLPLTMDHIEADDGLHNPDPSRDRKNDGGGHIFTARGLANLGCIASLVLAIVMLFAGYPVISFFTKSEPTTQGGFNLGGINATGQIPTFVRRVGLIDPDTPDSARTRTSYTPGREELFDLVFSDEFNEEGRSFYPGDDPYWEAVDLHYWGTNDLEWYDPSGATTSAGALQLTLSRADPISNHNLSYKSGMVQTWNKFCFTGGILEASIRLPGNTNAAGLWPAVWAMGNLGRAGYGGSLDGMWPYSYDSCDVGTLANQTDPGTWPDIESPELTYVTDPETLERHSLSFLPGQKLSACTCPGESHPGPMRTDGTYVGRAAPEIDVIEALVENGVGHVSLSAQWAPYNAAYNWTFSETLIYDEETVRLNEYRGGVYQQTTSALAVTNQNCYEEGGTGCFAVYAFEYRAGFDDAYITWVNDDRPAWTLLSAATGRDPRTEISERPIPVEPMYIIANLGFSLNFGPIDFEILTLPATMSIDYIRVYQPRGARNVGCDPIEYPTAEYIRTYNRAYTNPNITTWELMGEPWPRNREALGGVC</sequence>
<protein>
    <submittedName>
        <fullName evidence="12">Concanavalin A-like lectin/glucanase</fullName>
    </submittedName>
</protein>
<dbReference type="GO" id="GO:0006078">
    <property type="term" value="P:(1-&gt;6)-beta-D-glucan biosynthetic process"/>
    <property type="evidence" value="ECO:0007669"/>
    <property type="project" value="TreeGrafter"/>
</dbReference>
<reference evidence="12 13" key="1">
    <citation type="journal article" date="2019" name="Nat. Ecol. Evol.">
        <title>Megaphylogeny resolves global patterns of mushroom evolution.</title>
        <authorList>
            <person name="Varga T."/>
            <person name="Krizsan K."/>
            <person name="Foldi C."/>
            <person name="Dima B."/>
            <person name="Sanchez-Garcia M."/>
            <person name="Sanchez-Ramirez S."/>
            <person name="Szollosi G.J."/>
            <person name="Szarkandi J.G."/>
            <person name="Papp V."/>
            <person name="Albert L."/>
            <person name="Andreopoulos W."/>
            <person name="Angelini C."/>
            <person name="Antonin V."/>
            <person name="Barry K.W."/>
            <person name="Bougher N.L."/>
            <person name="Buchanan P."/>
            <person name="Buyck B."/>
            <person name="Bense V."/>
            <person name="Catcheside P."/>
            <person name="Chovatia M."/>
            <person name="Cooper J."/>
            <person name="Damon W."/>
            <person name="Desjardin D."/>
            <person name="Finy P."/>
            <person name="Geml J."/>
            <person name="Haridas S."/>
            <person name="Hughes K."/>
            <person name="Justo A."/>
            <person name="Karasinski D."/>
            <person name="Kautmanova I."/>
            <person name="Kiss B."/>
            <person name="Kocsube S."/>
            <person name="Kotiranta H."/>
            <person name="LaButti K.M."/>
            <person name="Lechner B.E."/>
            <person name="Liimatainen K."/>
            <person name="Lipzen A."/>
            <person name="Lukacs Z."/>
            <person name="Mihaltcheva S."/>
            <person name="Morgado L.N."/>
            <person name="Niskanen T."/>
            <person name="Noordeloos M.E."/>
            <person name="Ohm R.A."/>
            <person name="Ortiz-Santana B."/>
            <person name="Ovrebo C."/>
            <person name="Racz N."/>
            <person name="Riley R."/>
            <person name="Savchenko A."/>
            <person name="Shiryaev A."/>
            <person name="Soop K."/>
            <person name="Spirin V."/>
            <person name="Szebenyi C."/>
            <person name="Tomsovsky M."/>
            <person name="Tulloss R.E."/>
            <person name="Uehling J."/>
            <person name="Grigoriev I.V."/>
            <person name="Vagvolgyi C."/>
            <person name="Papp T."/>
            <person name="Martin F.M."/>
            <person name="Miettinen O."/>
            <person name="Hibbett D.S."/>
            <person name="Nagy L.G."/>
        </authorList>
    </citation>
    <scope>NUCLEOTIDE SEQUENCE [LARGE SCALE GENOMIC DNA]</scope>
    <source>
        <strain evidence="12 13">CBS 121175</strain>
    </source>
</reference>
<evidence type="ECO:0000256" key="2">
    <source>
        <dbReference type="ARBA" id="ARBA00010962"/>
    </source>
</evidence>
<dbReference type="EMBL" id="ML210166">
    <property type="protein sequence ID" value="TFK27264.1"/>
    <property type="molecule type" value="Genomic_DNA"/>
</dbReference>
<dbReference type="FunFam" id="2.60.120.200:FF:000259">
    <property type="entry name" value="Chromosome 9, whole genome shotgun sequence"/>
    <property type="match status" value="1"/>
</dbReference>
<evidence type="ECO:0000256" key="7">
    <source>
        <dbReference type="ARBA" id="ARBA00023180"/>
    </source>
</evidence>
<dbReference type="SUPFAM" id="SSF49899">
    <property type="entry name" value="Concanavalin A-like lectins/glucanases"/>
    <property type="match status" value="1"/>
</dbReference>
<keyword evidence="6 10" id="KW-0472">Membrane</keyword>
<keyword evidence="3 10" id="KW-0812">Transmembrane</keyword>
<organism evidence="12 13">
    <name type="scientific">Coprinopsis marcescibilis</name>
    <name type="common">Agaric fungus</name>
    <name type="synonym">Psathyrella marcescibilis</name>
    <dbReference type="NCBI Taxonomy" id="230819"/>
    <lineage>
        <taxon>Eukaryota</taxon>
        <taxon>Fungi</taxon>
        <taxon>Dikarya</taxon>
        <taxon>Basidiomycota</taxon>
        <taxon>Agaricomycotina</taxon>
        <taxon>Agaricomycetes</taxon>
        <taxon>Agaricomycetidae</taxon>
        <taxon>Agaricales</taxon>
        <taxon>Agaricineae</taxon>
        <taxon>Psathyrellaceae</taxon>
        <taxon>Coprinopsis</taxon>
    </lineage>
</organism>
<dbReference type="InterPro" id="IPR013320">
    <property type="entry name" value="ConA-like_dom_sf"/>
</dbReference>
<evidence type="ECO:0000256" key="4">
    <source>
        <dbReference type="ARBA" id="ARBA00022968"/>
    </source>
</evidence>
<dbReference type="Proteomes" id="UP000307440">
    <property type="component" value="Unassembled WGS sequence"/>
</dbReference>
<dbReference type="GO" id="GO:0015926">
    <property type="term" value="F:glucosidase activity"/>
    <property type="evidence" value="ECO:0007669"/>
    <property type="project" value="TreeGrafter"/>
</dbReference>
<dbReference type="GO" id="GO:0005789">
    <property type="term" value="C:endoplasmic reticulum membrane"/>
    <property type="evidence" value="ECO:0007669"/>
    <property type="project" value="TreeGrafter"/>
</dbReference>
<evidence type="ECO:0000256" key="3">
    <source>
        <dbReference type="ARBA" id="ARBA00022692"/>
    </source>
</evidence>
<keyword evidence="12" id="KW-0430">Lectin</keyword>
<accession>A0A5C3L2P4</accession>
<evidence type="ECO:0000259" key="11">
    <source>
        <dbReference type="PROSITE" id="PS51762"/>
    </source>
</evidence>
<evidence type="ECO:0000256" key="9">
    <source>
        <dbReference type="SAM" id="MobiDB-lite"/>
    </source>
</evidence>
<comment type="similarity">
    <text evidence="2">Belongs to the SKN1/KRE6 family.</text>
</comment>
<dbReference type="OrthoDB" id="412647at2759"/>
<dbReference type="STRING" id="230819.A0A5C3L2P4"/>
<feature type="non-terminal residue" evidence="12">
    <location>
        <position position="1"/>
    </location>
</feature>
<evidence type="ECO:0000313" key="12">
    <source>
        <dbReference type="EMBL" id="TFK27264.1"/>
    </source>
</evidence>
<evidence type="ECO:0000313" key="13">
    <source>
        <dbReference type="Proteomes" id="UP000307440"/>
    </source>
</evidence>
<feature type="domain" description="GH16" evidence="11">
    <location>
        <begin position="150"/>
        <end position="532"/>
    </location>
</feature>
<keyword evidence="7" id="KW-0325">Glycoprotein</keyword>
<dbReference type="GO" id="GO:0031505">
    <property type="term" value="P:fungal-type cell wall organization"/>
    <property type="evidence" value="ECO:0007669"/>
    <property type="project" value="TreeGrafter"/>
</dbReference>
<feature type="region of interest" description="Disordered" evidence="9">
    <location>
        <begin position="1"/>
        <end position="34"/>
    </location>
</feature>
<name>A0A5C3L2P4_COPMA</name>
<dbReference type="PROSITE" id="PS51762">
    <property type="entry name" value="GH16_2"/>
    <property type="match status" value="1"/>
</dbReference>
<dbReference type="InterPro" id="IPR005629">
    <property type="entry name" value="Skn1/Kre6/Sbg1"/>
</dbReference>
<dbReference type="Gene3D" id="2.60.120.200">
    <property type="match status" value="2"/>
</dbReference>
<feature type="compositionally biased region" description="Low complexity" evidence="9">
    <location>
        <begin position="1"/>
        <end position="18"/>
    </location>
</feature>
<dbReference type="GO" id="GO:0030246">
    <property type="term" value="F:carbohydrate binding"/>
    <property type="evidence" value="ECO:0007669"/>
    <property type="project" value="UniProtKB-KW"/>
</dbReference>
<proteinExistence type="inferred from homology"/>
<dbReference type="PANTHER" id="PTHR31361:SF1">
    <property type="entry name" value="BETA-GLUCAN SYNTHESIS-ASSOCIATED PROTEIN KRE6-RELATED"/>
    <property type="match status" value="1"/>
</dbReference>
<evidence type="ECO:0000256" key="6">
    <source>
        <dbReference type="ARBA" id="ARBA00023136"/>
    </source>
</evidence>
<gene>
    <name evidence="12" type="ORF">FA15DRAFT_666558</name>
</gene>